<evidence type="ECO:0000313" key="1">
    <source>
        <dbReference type="EMBL" id="DAD79618.1"/>
    </source>
</evidence>
<dbReference type="EMBL" id="BK014869">
    <property type="protein sequence ID" value="DAD79618.1"/>
    <property type="molecule type" value="Genomic_DNA"/>
</dbReference>
<name>A0A8S5MBJ7_9CAUD</name>
<protein>
    <submittedName>
        <fullName evidence="1">Uncharacterized protein</fullName>
    </submittedName>
</protein>
<proteinExistence type="predicted"/>
<accession>A0A8S5MBJ7</accession>
<organism evidence="1">
    <name type="scientific">Podoviridae sp. ct53O25</name>
    <dbReference type="NCBI Taxonomy" id="2826539"/>
    <lineage>
        <taxon>Viruses</taxon>
        <taxon>Duplodnaviria</taxon>
        <taxon>Heunggongvirae</taxon>
        <taxon>Uroviricota</taxon>
        <taxon>Caudoviricetes</taxon>
    </lineage>
</organism>
<reference evidence="1" key="1">
    <citation type="journal article" date="2021" name="Proc. Natl. Acad. Sci. U.S.A.">
        <title>A Catalog of Tens of Thousands of Viruses from Human Metagenomes Reveals Hidden Associations with Chronic Diseases.</title>
        <authorList>
            <person name="Tisza M.J."/>
            <person name="Buck C.B."/>
        </authorList>
    </citation>
    <scope>NUCLEOTIDE SEQUENCE</scope>
    <source>
        <strain evidence="1">Ct53O25</strain>
    </source>
</reference>
<sequence length="355" mass="39529">MFIVSPTKGGYRGDVVNSGFRQGRQDAYRDYIDNFNFALKADAANNAENQKQVERIANNYALQNQMRQGARNEALNFVNDSAKIGDALTSADISFVKNAELRNPETVRQLGESQATQVRATQNANENNAAYKANTAQTMVEQQPIEANARKAKLEASTVASEFSKQKGSLGLDSTNWLSTYGGEKGYEPYIDSLVDSRANELVAEAQQRGEVLDPNEVKQQLASDPQFIRDGYTEYQKVLSQAQNQHNLSDGYYTDQNGNPVNARYVSRGRTGTESTGSAGRPQQKAYKMGESFQSFKETTPHEYVSENAIRSGNTIYFANGQMITFPEGTNMEEKVKEYANYDMISNVEKPKQK</sequence>